<reference evidence="2 3" key="1">
    <citation type="journal article" date="2013" name="Front. Plant Sci.">
        <title>The Reference Genome of the Halophytic Plant Eutrema salsugineum.</title>
        <authorList>
            <person name="Yang R."/>
            <person name="Jarvis D.E."/>
            <person name="Chen H."/>
            <person name="Beilstein M.A."/>
            <person name="Grimwood J."/>
            <person name="Jenkins J."/>
            <person name="Shu S."/>
            <person name="Prochnik S."/>
            <person name="Xin M."/>
            <person name="Ma C."/>
            <person name="Schmutz J."/>
            <person name="Wing R.A."/>
            <person name="Mitchell-Olds T."/>
            <person name="Schumaker K.S."/>
            <person name="Wang X."/>
        </authorList>
    </citation>
    <scope>NUCLEOTIDE SEQUENCE [LARGE SCALE GENOMIC DNA]</scope>
</reference>
<sequence length="67" mass="7634">MESFVGPTFPLDSLTLFFHSIHLNLFYVCSLSYIFPCFSNSVLVFYLSKLFDILKISLMGSLSLIDT</sequence>
<keyword evidence="1" id="KW-1133">Transmembrane helix</keyword>
<dbReference type="Gramene" id="ESQ29959">
    <property type="protein sequence ID" value="ESQ29959"/>
    <property type="gene ID" value="EUTSA_v10012034mg"/>
</dbReference>
<evidence type="ECO:0000313" key="3">
    <source>
        <dbReference type="Proteomes" id="UP000030689"/>
    </source>
</evidence>
<dbReference type="Proteomes" id="UP000030689">
    <property type="component" value="Unassembled WGS sequence"/>
</dbReference>
<dbReference type="KEGG" id="eus:EUTSA_v10012034mg"/>
<organism evidence="2 3">
    <name type="scientific">Eutrema salsugineum</name>
    <name type="common">Saltwater cress</name>
    <name type="synonym">Sisymbrium salsugineum</name>
    <dbReference type="NCBI Taxonomy" id="72664"/>
    <lineage>
        <taxon>Eukaryota</taxon>
        <taxon>Viridiplantae</taxon>
        <taxon>Streptophyta</taxon>
        <taxon>Embryophyta</taxon>
        <taxon>Tracheophyta</taxon>
        <taxon>Spermatophyta</taxon>
        <taxon>Magnoliopsida</taxon>
        <taxon>eudicotyledons</taxon>
        <taxon>Gunneridae</taxon>
        <taxon>Pentapetalae</taxon>
        <taxon>rosids</taxon>
        <taxon>malvids</taxon>
        <taxon>Brassicales</taxon>
        <taxon>Brassicaceae</taxon>
        <taxon>Eutremeae</taxon>
        <taxon>Eutrema</taxon>
    </lineage>
</organism>
<keyword evidence="1" id="KW-0812">Transmembrane</keyword>
<keyword evidence="3" id="KW-1185">Reference proteome</keyword>
<evidence type="ECO:0000313" key="2">
    <source>
        <dbReference type="EMBL" id="ESQ29959.1"/>
    </source>
</evidence>
<dbReference type="EMBL" id="KI517809">
    <property type="protein sequence ID" value="ESQ29959.1"/>
    <property type="molecule type" value="Genomic_DNA"/>
</dbReference>
<evidence type="ECO:0000256" key="1">
    <source>
        <dbReference type="SAM" id="Phobius"/>
    </source>
</evidence>
<dbReference type="AlphaFoldDB" id="V4KFJ8"/>
<feature type="transmembrane region" description="Helical" evidence="1">
    <location>
        <begin position="25"/>
        <end position="47"/>
    </location>
</feature>
<name>V4KFJ8_EUTSA</name>
<keyword evidence="1" id="KW-0472">Membrane</keyword>
<gene>
    <name evidence="2" type="ORF">EUTSA_v10012034mg</name>
</gene>
<protein>
    <submittedName>
        <fullName evidence="2">Uncharacterized protein</fullName>
    </submittedName>
</protein>
<proteinExistence type="predicted"/>
<accession>V4KFJ8</accession>